<proteinExistence type="predicted"/>
<accession>A0A8D2E7W2</accession>
<name>A0A8D2E7W2_THEGE</name>
<dbReference type="Ensembl" id="ENSTGET00000001931.1">
    <property type="protein sequence ID" value="ENSTGEP00000001525.1"/>
    <property type="gene ID" value="ENSTGEG00000001414.1"/>
</dbReference>
<protein>
    <recommendedName>
        <fullName evidence="4">Protein FAM32A</fullName>
    </recommendedName>
</protein>
<dbReference type="AlphaFoldDB" id="A0A8D2E7W2"/>
<evidence type="ECO:0000313" key="2">
    <source>
        <dbReference type="Ensembl" id="ENSTGEP00000001525.1"/>
    </source>
</evidence>
<reference evidence="2" key="2">
    <citation type="submission" date="2025-08" db="UniProtKB">
        <authorList>
            <consortium name="Ensembl"/>
        </authorList>
    </citation>
    <scope>IDENTIFICATION</scope>
</reference>
<evidence type="ECO:0008006" key="4">
    <source>
        <dbReference type="Google" id="ProtNLM"/>
    </source>
</evidence>
<evidence type="ECO:0000256" key="1">
    <source>
        <dbReference type="SAM" id="MobiDB-lite"/>
    </source>
</evidence>
<feature type="region of interest" description="Disordered" evidence="1">
    <location>
        <begin position="111"/>
        <end position="131"/>
    </location>
</feature>
<dbReference type="Proteomes" id="UP000694411">
    <property type="component" value="Chromosome 10"/>
</dbReference>
<reference evidence="2" key="1">
    <citation type="submission" date="2018-05" db="EMBL/GenBank/DDBJ databases">
        <title>Whole genome of Theropithecus gelada.</title>
        <authorList>
            <person name="Chiou K.L."/>
            <person name="Snyder-Mackler N."/>
        </authorList>
    </citation>
    <scope>NUCLEOTIDE SEQUENCE [LARGE SCALE GENOMIC DNA]</scope>
</reference>
<sequence length="131" mass="14568">MEKENVASPSAKAPGSVVEAYEPVQKGLLKPKGVTELRVTKWKKKKQDKANLLEAMGVSTKNKEEKRHGLDKRTLARVAFEKMQEKRQQKGSSRKHPGQVRLLTSVIPALQEAKAGRSPGVRSSRPVCPTW</sequence>
<organism evidence="2 3">
    <name type="scientific">Theropithecus gelada</name>
    <name type="common">Gelada baboon</name>
    <dbReference type="NCBI Taxonomy" id="9565"/>
    <lineage>
        <taxon>Eukaryota</taxon>
        <taxon>Metazoa</taxon>
        <taxon>Chordata</taxon>
        <taxon>Craniata</taxon>
        <taxon>Vertebrata</taxon>
        <taxon>Euteleostomi</taxon>
        <taxon>Mammalia</taxon>
        <taxon>Eutheria</taxon>
        <taxon>Euarchontoglires</taxon>
        <taxon>Primates</taxon>
        <taxon>Haplorrhini</taxon>
        <taxon>Catarrhini</taxon>
        <taxon>Cercopithecidae</taxon>
        <taxon>Cercopithecinae</taxon>
        <taxon>Theropithecus</taxon>
    </lineage>
</organism>
<keyword evidence="3" id="KW-1185">Reference proteome</keyword>
<evidence type="ECO:0000313" key="3">
    <source>
        <dbReference type="Proteomes" id="UP000694411"/>
    </source>
</evidence>
<reference evidence="2" key="3">
    <citation type="submission" date="2025-09" db="UniProtKB">
        <authorList>
            <consortium name="Ensembl"/>
        </authorList>
    </citation>
    <scope>IDENTIFICATION</scope>
</reference>